<evidence type="ECO:0000256" key="1">
    <source>
        <dbReference type="SAM" id="SignalP"/>
    </source>
</evidence>
<organism evidence="2 3">
    <name type="scientific">Lederbergia ruris</name>
    <dbReference type="NCBI Taxonomy" id="217495"/>
    <lineage>
        <taxon>Bacteria</taxon>
        <taxon>Bacillati</taxon>
        <taxon>Bacillota</taxon>
        <taxon>Bacilli</taxon>
        <taxon>Bacillales</taxon>
        <taxon>Bacillaceae</taxon>
        <taxon>Lederbergia</taxon>
    </lineage>
</organism>
<proteinExistence type="predicted"/>
<dbReference type="Pfam" id="PF13416">
    <property type="entry name" value="SBP_bac_8"/>
    <property type="match status" value="1"/>
</dbReference>
<dbReference type="PANTHER" id="PTHR43649:SF32">
    <property type="entry name" value="SUGAR BINDING SECRETED PROTEIN"/>
    <property type="match status" value="1"/>
</dbReference>
<dbReference type="Proteomes" id="UP000679950">
    <property type="component" value="Unassembled WGS sequence"/>
</dbReference>
<comment type="caution">
    <text evidence="2">The sequence shown here is derived from an EMBL/GenBank/DDBJ whole genome shotgun (WGS) entry which is preliminary data.</text>
</comment>
<feature type="signal peptide" evidence="1">
    <location>
        <begin position="1"/>
        <end position="16"/>
    </location>
</feature>
<keyword evidence="3" id="KW-1185">Reference proteome</keyword>
<dbReference type="PANTHER" id="PTHR43649">
    <property type="entry name" value="ARABINOSE-BINDING PROTEIN-RELATED"/>
    <property type="match status" value="1"/>
</dbReference>
<dbReference type="InterPro" id="IPR050490">
    <property type="entry name" value="Bact_solute-bd_prot1"/>
</dbReference>
<dbReference type="SUPFAM" id="SSF53850">
    <property type="entry name" value="Periplasmic binding protein-like II"/>
    <property type="match status" value="1"/>
</dbReference>
<evidence type="ECO:0000313" key="3">
    <source>
        <dbReference type="Proteomes" id="UP000679950"/>
    </source>
</evidence>
<reference evidence="2 3" key="1">
    <citation type="submission" date="2021-03" db="EMBL/GenBank/DDBJ databases">
        <title>Antimicrobial resistance genes in bacteria isolated from Japanese honey, and their potential for conferring macrolide and lincosamide resistance in the American foulbrood pathogen Paenibacillus larvae.</title>
        <authorList>
            <person name="Okamoto M."/>
            <person name="Kumagai M."/>
            <person name="Kanamori H."/>
            <person name="Takamatsu D."/>
        </authorList>
    </citation>
    <scope>NUCLEOTIDE SEQUENCE [LARGE SCALE GENOMIC DNA]</scope>
    <source>
        <strain evidence="2 3">J8TS2</strain>
    </source>
</reference>
<dbReference type="Gene3D" id="3.40.190.10">
    <property type="entry name" value="Periplasmic binding protein-like II"/>
    <property type="match status" value="1"/>
</dbReference>
<evidence type="ECO:0000313" key="2">
    <source>
        <dbReference type="EMBL" id="GIN57943.1"/>
    </source>
</evidence>
<sequence length="429" mass="47007">MKKILFILIASILVLAACSSGSKEGKESEGDGKKDPNTITAWAWDPKFNIAALKLAEEKYSGEEEVKLNIIENAQPDIVSKLNTGLSSGTMKGMPNLVLIEDYRAQSFLQAYPDAFYDLSDYFNSDDFAKYKIESASLDGKIYGLPFDTGVAGLYVRTDMLDEAGYSVDDFTNITWDEFIEMGKKVKEKTGKPMLTVDPNDLGTIRMMIQTAGEWYLKEDGTTPNLGGNAALADAFRVYKTMLDEGVAGIHSDWSQMLAGFNGGDVAAVAQGNWITPSIKAEESQSGKWAVVPIPRLNVPNAVNASNLGGSSFYVLNIDGKEKAAEFLANTFGSNADFYQDLVSEVGAIGTYIPAAEGDAYKTEDEYFSGQKTVSDFSKWMEEIPEVNYGMHTYAIEDILVAEMQNYLNGQDIDEVLNNAQKQAEAQLK</sequence>
<keyword evidence="1" id="KW-0732">Signal</keyword>
<gene>
    <name evidence="2" type="ORF">J8TS2_22620</name>
</gene>
<name>A0ABQ4KKP8_9BACI</name>
<dbReference type="RefSeq" id="WP_212966350.1">
    <property type="nucleotide sequence ID" value="NZ_BORB01000017.1"/>
</dbReference>
<accession>A0ABQ4KKP8</accession>
<dbReference type="InterPro" id="IPR006059">
    <property type="entry name" value="SBP"/>
</dbReference>
<dbReference type="EMBL" id="BORB01000017">
    <property type="protein sequence ID" value="GIN57943.1"/>
    <property type="molecule type" value="Genomic_DNA"/>
</dbReference>
<dbReference type="PROSITE" id="PS51257">
    <property type="entry name" value="PROKAR_LIPOPROTEIN"/>
    <property type="match status" value="1"/>
</dbReference>
<feature type="chain" id="PRO_5046298896" evidence="1">
    <location>
        <begin position="17"/>
        <end position="429"/>
    </location>
</feature>
<protein>
    <submittedName>
        <fullName evidence="2">ABC transporter substrate-binding protein</fullName>
    </submittedName>
</protein>